<dbReference type="InterPro" id="IPR002481">
    <property type="entry name" value="FUR"/>
</dbReference>
<evidence type="ECO:0000313" key="3">
    <source>
        <dbReference type="Proteomes" id="UP001139125"/>
    </source>
</evidence>
<keyword evidence="1" id="KW-0479">Metal-binding</keyword>
<evidence type="ECO:0000256" key="1">
    <source>
        <dbReference type="PIRSR" id="PIRSR602481-1"/>
    </source>
</evidence>
<accession>A0A9X2RFZ7</accession>
<dbReference type="EMBL" id="JANDBC010000002">
    <property type="protein sequence ID" value="MCP9292047.1"/>
    <property type="molecule type" value="Genomic_DNA"/>
</dbReference>
<reference evidence="2" key="1">
    <citation type="submission" date="2022-06" db="EMBL/GenBank/DDBJ databases">
        <title>Gracilimonas sp. CAU 1638 isolated from sea sediment.</title>
        <authorList>
            <person name="Kim W."/>
        </authorList>
    </citation>
    <scope>NUCLEOTIDE SEQUENCE</scope>
    <source>
        <strain evidence="2">CAU 1638</strain>
    </source>
</reference>
<dbReference type="GO" id="GO:0008270">
    <property type="term" value="F:zinc ion binding"/>
    <property type="evidence" value="ECO:0007669"/>
    <property type="project" value="TreeGrafter"/>
</dbReference>
<dbReference type="Proteomes" id="UP001139125">
    <property type="component" value="Unassembled WGS sequence"/>
</dbReference>
<dbReference type="PANTHER" id="PTHR33202">
    <property type="entry name" value="ZINC UPTAKE REGULATION PROTEIN"/>
    <property type="match status" value="1"/>
</dbReference>
<sequence>MPRRKTQSSTEILSTLKAADSAMSHQMIEEALSIDVDRATIYRVLNRFYEDGLVHRVIGENGKQYFALCENCEVNDHSHDHFHFRCKNCGKVECLTREIQIKLPEGYRAENFNGMVSGYCSGCA</sequence>
<dbReference type="GO" id="GO:0045892">
    <property type="term" value="P:negative regulation of DNA-templated transcription"/>
    <property type="evidence" value="ECO:0007669"/>
    <property type="project" value="TreeGrafter"/>
</dbReference>
<evidence type="ECO:0000313" key="2">
    <source>
        <dbReference type="EMBL" id="MCP9292047.1"/>
    </source>
</evidence>
<gene>
    <name evidence="2" type="ORF">NM125_10705</name>
</gene>
<dbReference type="InterPro" id="IPR036388">
    <property type="entry name" value="WH-like_DNA-bd_sf"/>
</dbReference>
<dbReference type="RefSeq" id="WP_255134922.1">
    <property type="nucleotide sequence ID" value="NZ_JANDBC010000002.1"/>
</dbReference>
<proteinExistence type="predicted"/>
<protein>
    <submittedName>
        <fullName evidence="2">Transcriptional repressor</fullName>
    </submittedName>
</protein>
<organism evidence="2 3">
    <name type="scientific">Gracilimonas sediminicola</name>
    <dbReference type="NCBI Taxonomy" id="2952158"/>
    <lineage>
        <taxon>Bacteria</taxon>
        <taxon>Pseudomonadati</taxon>
        <taxon>Balneolota</taxon>
        <taxon>Balneolia</taxon>
        <taxon>Balneolales</taxon>
        <taxon>Balneolaceae</taxon>
        <taxon>Gracilimonas</taxon>
    </lineage>
</organism>
<dbReference type="GO" id="GO:0003700">
    <property type="term" value="F:DNA-binding transcription factor activity"/>
    <property type="evidence" value="ECO:0007669"/>
    <property type="project" value="InterPro"/>
</dbReference>
<dbReference type="GO" id="GO:1900376">
    <property type="term" value="P:regulation of secondary metabolite biosynthetic process"/>
    <property type="evidence" value="ECO:0007669"/>
    <property type="project" value="TreeGrafter"/>
</dbReference>
<keyword evidence="3" id="KW-1185">Reference proteome</keyword>
<comment type="cofactor">
    <cofactor evidence="1">
        <name>Zn(2+)</name>
        <dbReference type="ChEBI" id="CHEBI:29105"/>
    </cofactor>
    <text evidence="1">Binds 1 zinc ion per subunit.</text>
</comment>
<dbReference type="SUPFAM" id="SSF46785">
    <property type="entry name" value="Winged helix' DNA-binding domain"/>
    <property type="match status" value="1"/>
</dbReference>
<dbReference type="Pfam" id="PF01475">
    <property type="entry name" value="FUR"/>
    <property type="match status" value="1"/>
</dbReference>
<keyword evidence="1" id="KW-0862">Zinc</keyword>
<dbReference type="InterPro" id="IPR036390">
    <property type="entry name" value="WH_DNA-bd_sf"/>
</dbReference>
<dbReference type="GO" id="GO:0000976">
    <property type="term" value="F:transcription cis-regulatory region binding"/>
    <property type="evidence" value="ECO:0007669"/>
    <property type="project" value="TreeGrafter"/>
</dbReference>
<comment type="caution">
    <text evidence="2">The sequence shown here is derived from an EMBL/GenBank/DDBJ whole genome shotgun (WGS) entry which is preliminary data.</text>
</comment>
<feature type="binding site" evidence="1">
    <location>
        <position position="86"/>
    </location>
    <ligand>
        <name>Zn(2+)</name>
        <dbReference type="ChEBI" id="CHEBI:29105"/>
    </ligand>
</feature>
<dbReference type="Gene3D" id="1.10.10.10">
    <property type="entry name" value="Winged helix-like DNA-binding domain superfamily/Winged helix DNA-binding domain"/>
    <property type="match status" value="1"/>
</dbReference>
<dbReference type="PANTHER" id="PTHR33202:SF7">
    <property type="entry name" value="FERRIC UPTAKE REGULATION PROTEIN"/>
    <property type="match status" value="1"/>
</dbReference>
<name>A0A9X2RFZ7_9BACT</name>
<dbReference type="AlphaFoldDB" id="A0A9X2RFZ7"/>
<feature type="binding site" evidence="1">
    <location>
        <position position="89"/>
    </location>
    <ligand>
        <name>Zn(2+)</name>
        <dbReference type="ChEBI" id="CHEBI:29105"/>
    </ligand>
</feature>